<dbReference type="Proteomes" id="UP000317691">
    <property type="component" value="Unassembled WGS sequence"/>
</dbReference>
<feature type="transmembrane region" description="Helical" evidence="1">
    <location>
        <begin position="124"/>
        <end position="142"/>
    </location>
</feature>
<organism evidence="2 3">
    <name type="scientific">Eiseniibacteriota bacterium</name>
    <dbReference type="NCBI Taxonomy" id="2212470"/>
    <lineage>
        <taxon>Bacteria</taxon>
        <taxon>Candidatus Eiseniibacteriota</taxon>
    </lineage>
</organism>
<gene>
    <name evidence="2" type="ORF">E6K79_02515</name>
</gene>
<dbReference type="AlphaFoldDB" id="A0A538TRN2"/>
<keyword evidence="1" id="KW-0472">Membrane</keyword>
<evidence type="ECO:0000313" key="2">
    <source>
        <dbReference type="EMBL" id="TMQ66245.1"/>
    </source>
</evidence>
<evidence type="ECO:0000313" key="3">
    <source>
        <dbReference type="Proteomes" id="UP000317691"/>
    </source>
</evidence>
<feature type="transmembrane region" description="Helical" evidence="1">
    <location>
        <begin position="91"/>
        <end position="112"/>
    </location>
</feature>
<keyword evidence="1" id="KW-1133">Transmembrane helix</keyword>
<dbReference type="EMBL" id="VBOZ01000009">
    <property type="protein sequence ID" value="TMQ66245.1"/>
    <property type="molecule type" value="Genomic_DNA"/>
</dbReference>
<name>A0A538TRN2_UNCEI</name>
<reference evidence="2 3" key="1">
    <citation type="journal article" date="2019" name="Nat. Microbiol.">
        <title>Mediterranean grassland soil C-N compound turnover is dependent on rainfall and depth, and is mediated by genomically divergent microorganisms.</title>
        <authorList>
            <person name="Diamond S."/>
            <person name="Andeer P.F."/>
            <person name="Li Z."/>
            <person name="Crits-Christoph A."/>
            <person name="Burstein D."/>
            <person name="Anantharaman K."/>
            <person name="Lane K.R."/>
            <person name="Thomas B.C."/>
            <person name="Pan C."/>
            <person name="Northen T.R."/>
            <person name="Banfield J.F."/>
        </authorList>
    </citation>
    <scope>NUCLEOTIDE SEQUENCE [LARGE SCALE GENOMIC DNA]</scope>
    <source>
        <strain evidence="2">WS_9</strain>
    </source>
</reference>
<evidence type="ECO:0000256" key="1">
    <source>
        <dbReference type="SAM" id="Phobius"/>
    </source>
</evidence>
<accession>A0A538TRN2</accession>
<proteinExistence type="predicted"/>
<evidence type="ECO:0008006" key="4">
    <source>
        <dbReference type="Google" id="ProtNLM"/>
    </source>
</evidence>
<feature type="transmembrane region" description="Helical" evidence="1">
    <location>
        <begin position="9"/>
        <end position="31"/>
    </location>
</feature>
<protein>
    <recommendedName>
        <fullName evidence="4">DUF1761 domain-containing protein</fullName>
    </recommendedName>
</protein>
<feature type="transmembrane region" description="Helical" evidence="1">
    <location>
        <begin position="57"/>
        <end position="79"/>
    </location>
</feature>
<keyword evidence="1" id="KW-0812">Transmembrane</keyword>
<sequence>MGKIAWGRVFLGGLVAGILWWVFEALVHGMLCGQDFMNAMTALGKTKEQLEAGRMHFMALVTLWSLLGGILGVWLYAAIRPRFGPGPKTAVIAGIALWMAACLLPSLIYYAMALWPTKLTSVPLATSFFESIIATTVGASLYKEA</sequence>
<comment type="caution">
    <text evidence="2">The sequence shown here is derived from an EMBL/GenBank/DDBJ whole genome shotgun (WGS) entry which is preliminary data.</text>
</comment>